<dbReference type="Proteomes" id="UP000551501">
    <property type="component" value="Unassembled WGS sequence"/>
</dbReference>
<evidence type="ECO:0000313" key="1">
    <source>
        <dbReference type="EMBL" id="MBB4134732.1"/>
    </source>
</evidence>
<evidence type="ECO:0000313" key="2">
    <source>
        <dbReference type="Proteomes" id="UP000551501"/>
    </source>
</evidence>
<dbReference type="EMBL" id="JACIFP010000001">
    <property type="protein sequence ID" value="MBB4134732.1"/>
    <property type="molecule type" value="Genomic_DNA"/>
</dbReference>
<dbReference type="RefSeq" id="WP_183369861.1">
    <property type="nucleotide sequence ID" value="NZ_BAABHL010000083.1"/>
</dbReference>
<keyword evidence="2" id="KW-1185">Reference proteome</keyword>
<organism evidence="1 2">
    <name type="scientific">Gordonia humi</name>
    <dbReference type="NCBI Taxonomy" id="686429"/>
    <lineage>
        <taxon>Bacteria</taxon>
        <taxon>Bacillati</taxon>
        <taxon>Actinomycetota</taxon>
        <taxon>Actinomycetes</taxon>
        <taxon>Mycobacteriales</taxon>
        <taxon>Gordoniaceae</taxon>
        <taxon>Gordonia</taxon>
    </lineage>
</organism>
<proteinExistence type="predicted"/>
<protein>
    <submittedName>
        <fullName evidence="1">Uncharacterized protein</fullName>
    </submittedName>
</protein>
<dbReference type="AlphaFoldDB" id="A0A840ESR7"/>
<gene>
    <name evidence="1" type="ORF">BKA16_001284</name>
</gene>
<sequence length="187" mass="20276">MTVSTFDLDRQTEPLVLTCEKCDTSVQLLGDQTAVDTDMIKADWEAEHRHCGDSPELKHWDAMSQAIPHTQFGLEQQIGPRPSWSDPSNDKVGGLIPSYGSSTARTHLSLHNGLPTGDTYTPAYVSVCARLRSTVNGGPVVGMTTHKYYDGEWLRRGTALTPDEARHHAALLVAAADLAESEIGGSC</sequence>
<accession>A0A840ESR7</accession>
<reference evidence="1 2" key="1">
    <citation type="submission" date="2020-08" db="EMBL/GenBank/DDBJ databases">
        <title>Sequencing the genomes of 1000 actinobacteria strains.</title>
        <authorList>
            <person name="Klenk H.-P."/>
        </authorList>
    </citation>
    <scope>NUCLEOTIDE SEQUENCE [LARGE SCALE GENOMIC DNA]</scope>
    <source>
        <strain evidence="1 2">DSM 45298</strain>
    </source>
</reference>
<name>A0A840ESR7_9ACTN</name>
<comment type="caution">
    <text evidence="1">The sequence shown here is derived from an EMBL/GenBank/DDBJ whole genome shotgun (WGS) entry which is preliminary data.</text>
</comment>